<dbReference type="InterPro" id="IPR024083">
    <property type="entry name" value="Fumarase/histidase_N"/>
</dbReference>
<evidence type="ECO:0000256" key="2">
    <source>
        <dbReference type="ARBA" id="ARBA00012994"/>
    </source>
</evidence>
<evidence type="ECO:0000313" key="11">
    <source>
        <dbReference type="Proteomes" id="UP000696294"/>
    </source>
</evidence>
<gene>
    <name evidence="10" type="primary">hutH</name>
    <name evidence="10" type="ORF">HCN51_48015</name>
</gene>
<dbReference type="CDD" id="cd00332">
    <property type="entry name" value="PAL-HAL"/>
    <property type="match status" value="1"/>
</dbReference>
<keyword evidence="3 8" id="KW-0369">Histidine metabolism</keyword>
<comment type="subcellular location">
    <subcellularLocation>
        <location evidence="9">Cytoplasm</location>
    </subcellularLocation>
</comment>
<dbReference type="InterPro" id="IPR001106">
    <property type="entry name" value="Aromatic_Lyase"/>
</dbReference>
<keyword evidence="4 7" id="KW-0456">Lyase</keyword>
<dbReference type="Proteomes" id="UP000696294">
    <property type="component" value="Unassembled WGS sequence"/>
</dbReference>
<comment type="catalytic activity">
    <reaction evidence="5 8">
        <text>L-histidine = trans-urocanate + NH4(+)</text>
        <dbReference type="Rhea" id="RHEA:21232"/>
        <dbReference type="ChEBI" id="CHEBI:17771"/>
        <dbReference type="ChEBI" id="CHEBI:28938"/>
        <dbReference type="ChEBI" id="CHEBI:57595"/>
        <dbReference type="EC" id="4.3.1.3"/>
    </reaction>
</comment>
<dbReference type="PROSITE" id="PS00488">
    <property type="entry name" value="PAL_HISTIDASE"/>
    <property type="match status" value="1"/>
</dbReference>
<dbReference type="RefSeq" id="WP_168018721.1">
    <property type="nucleotide sequence ID" value="NZ_JAATEP010000059.1"/>
</dbReference>
<dbReference type="SUPFAM" id="SSF48557">
    <property type="entry name" value="L-aspartase-like"/>
    <property type="match status" value="1"/>
</dbReference>
<organism evidence="10 11">
    <name type="scientific">Nonomuraea composti</name>
    <dbReference type="NCBI Taxonomy" id="2720023"/>
    <lineage>
        <taxon>Bacteria</taxon>
        <taxon>Bacillati</taxon>
        <taxon>Actinomycetota</taxon>
        <taxon>Actinomycetes</taxon>
        <taxon>Streptosporangiales</taxon>
        <taxon>Streptosporangiaceae</taxon>
        <taxon>Nonomuraea</taxon>
    </lineage>
</organism>
<dbReference type="NCBIfam" id="NF006871">
    <property type="entry name" value="PRK09367.1"/>
    <property type="match status" value="1"/>
</dbReference>
<keyword evidence="11" id="KW-1185">Reference proteome</keyword>
<dbReference type="InterPro" id="IPR022313">
    <property type="entry name" value="Phe/His_NH3-lyase_AS"/>
</dbReference>
<evidence type="ECO:0000256" key="7">
    <source>
        <dbReference type="RuleBase" id="RU003954"/>
    </source>
</evidence>
<evidence type="ECO:0000256" key="1">
    <source>
        <dbReference type="ARBA" id="ARBA00005113"/>
    </source>
</evidence>
<sequence length="549" mass="57355">MDSSVNIIGLYGTSQATLDCVTTAQGREGIPHDADPSPGDNSLAGWREIYLAHGPVTVRLSEAARESVERSHGLALRLLDTELPIYGVNTGFGRLATSRIEKADLQRLQENLVLSHTVGVGEPLPDSVVRLILCLKLAALAQGASGTRPIVADVLIDMCERGVLPVIPGQGSVGASGDLAPLAHMAAVMIGRGTARLHGETLPGGEAMRRAGIQPLVLGPKEGLALLNGTQVSTALALAGLFEAENALAAALVTGAMSVEASLSSTAPFSPAVQRLRPHPGQVRVASLLGQLLSSGDYRQASAGNRVQDPYSVRCMPQVLGACLDVVQQARTTLGIEANSVTDNPLLIAETGEVVSAGNFHAEPVAFAADMLAIVLSEIGAMSERRVAFLTDHSLSGLPAFLTDAGGLTSGFMSLQIAAAALASENKQRAHPASVDSIPTAGNQEDFVSMATHGARRLLDMAANTCSIIAIELLAATEGMDHRAGMRSSAPLEKVRELVRSHVRPMREDWEFSQAVAAAGDLVRGGDITGCAGLREAIRFPLERTVRDS</sequence>
<dbReference type="Gene3D" id="1.20.200.10">
    <property type="entry name" value="Fumarase/aspartase (Central domain)"/>
    <property type="match status" value="1"/>
</dbReference>
<comment type="caution">
    <text evidence="10">The sequence shown here is derived from an EMBL/GenBank/DDBJ whole genome shotgun (WGS) entry which is preliminary data.</text>
</comment>
<evidence type="ECO:0000256" key="8">
    <source>
        <dbReference type="RuleBase" id="RU004479"/>
    </source>
</evidence>
<name>A0ABX1BH71_9ACTN</name>
<evidence type="ECO:0000256" key="5">
    <source>
        <dbReference type="ARBA" id="ARBA00049269"/>
    </source>
</evidence>
<dbReference type="InterPro" id="IPR008948">
    <property type="entry name" value="L-Aspartase-like"/>
</dbReference>
<protein>
    <recommendedName>
        <fullName evidence="2 6">Histidine ammonia-lyase</fullName>
        <ecNumber evidence="2 6">4.3.1.3</ecNumber>
    </recommendedName>
</protein>
<dbReference type="NCBIfam" id="TIGR01225">
    <property type="entry name" value="hutH"/>
    <property type="match status" value="1"/>
</dbReference>
<dbReference type="GO" id="GO:0004397">
    <property type="term" value="F:histidine ammonia-lyase activity"/>
    <property type="evidence" value="ECO:0007669"/>
    <property type="project" value="UniProtKB-EC"/>
</dbReference>
<accession>A0ABX1BH71</accession>
<comment type="similarity">
    <text evidence="7">Belongs to the PAL/histidase family.</text>
</comment>
<evidence type="ECO:0000256" key="4">
    <source>
        <dbReference type="ARBA" id="ARBA00023239"/>
    </source>
</evidence>
<evidence type="ECO:0000256" key="9">
    <source>
        <dbReference type="RuleBase" id="RU004480"/>
    </source>
</evidence>
<dbReference type="Gene3D" id="1.10.275.10">
    <property type="entry name" value="Fumarase/aspartase (N-terminal domain)"/>
    <property type="match status" value="1"/>
</dbReference>
<dbReference type="EMBL" id="JAATEP010000059">
    <property type="protein sequence ID" value="NJP97090.1"/>
    <property type="molecule type" value="Genomic_DNA"/>
</dbReference>
<evidence type="ECO:0000256" key="6">
    <source>
        <dbReference type="NCBIfam" id="TIGR01225"/>
    </source>
</evidence>
<evidence type="ECO:0000256" key="3">
    <source>
        <dbReference type="ARBA" id="ARBA00022808"/>
    </source>
</evidence>
<proteinExistence type="inferred from homology"/>
<comment type="pathway">
    <text evidence="1 8">Amino-acid degradation; L-histidine degradation into L-glutamate; N-formimidoyl-L-glutamate from L-histidine: step 1/3.</text>
</comment>
<dbReference type="Pfam" id="PF00221">
    <property type="entry name" value="Lyase_aromatic"/>
    <property type="match status" value="1"/>
</dbReference>
<dbReference type="EC" id="4.3.1.3" evidence="2 6"/>
<evidence type="ECO:0000313" key="10">
    <source>
        <dbReference type="EMBL" id="NJP97090.1"/>
    </source>
</evidence>
<reference evidence="10 11" key="1">
    <citation type="submission" date="2020-03" db="EMBL/GenBank/DDBJ databases">
        <title>WGS of actinomycetes isolated from Thailand.</title>
        <authorList>
            <person name="Thawai C."/>
        </authorList>
    </citation>
    <scope>NUCLEOTIDE SEQUENCE [LARGE SCALE GENOMIC DNA]</scope>
    <source>
        <strain evidence="10 11">FMUSA5-5</strain>
    </source>
</reference>
<dbReference type="PANTHER" id="PTHR10362">
    <property type="entry name" value="HISTIDINE AMMONIA-LYASE"/>
    <property type="match status" value="1"/>
</dbReference>
<dbReference type="InterPro" id="IPR005921">
    <property type="entry name" value="HutH"/>
</dbReference>